<dbReference type="Proteomes" id="UP001063698">
    <property type="component" value="Chromosome"/>
</dbReference>
<accession>A0A977KBC5</accession>
<protein>
    <recommendedName>
        <fullName evidence="1">Dinitrogenase iron-molybdenum cofactor biosynthesis domain-containing protein</fullName>
    </recommendedName>
</protein>
<feature type="domain" description="Dinitrogenase iron-molybdenum cofactor biosynthesis" evidence="1">
    <location>
        <begin position="15"/>
        <end position="102"/>
    </location>
</feature>
<evidence type="ECO:0000313" key="2">
    <source>
        <dbReference type="EMBL" id="UXD22554.1"/>
    </source>
</evidence>
<dbReference type="Gene3D" id="3.30.420.130">
    <property type="entry name" value="Dinitrogenase iron-molybdenum cofactor biosynthesis domain"/>
    <property type="match status" value="1"/>
</dbReference>
<dbReference type="InterPro" id="IPR036105">
    <property type="entry name" value="DiNase_FeMo-co_biosyn_sf"/>
</dbReference>
<dbReference type="SUPFAM" id="SSF53146">
    <property type="entry name" value="Nitrogenase accessory factor-like"/>
    <property type="match status" value="1"/>
</dbReference>
<sequence length="104" mass="11533">MKVAIVCECLKGQCKVAHHFGLAPLVCIFEDGKEAERTLNPAIKMERRRGRTLAEFLASKGVEVVVGPPLQGHGGRDWVTELGMRYIEKEPGTPVEEVLKELFS</sequence>
<dbReference type="InterPro" id="IPR003731">
    <property type="entry name" value="Di-Nase_FeMo-co_biosynth"/>
</dbReference>
<name>A0A977KBC5_9CREN</name>
<dbReference type="KEGG" id="ipc:IPA_06180"/>
<dbReference type="AlphaFoldDB" id="A0A977KBC5"/>
<evidence type="ECO:0000259" key="1">
    <source>
        <dbReference type="Pfam" id="PF02579"/>
    </source>
</evidence>
<organism evidence="2 3">
    <name type="scientific">Ignicoccus pacificus DSM 13166</name>
    <dbReference type="NCBI Taxonomy" id="940294"/>
    <lineage>
        <taxon>Archaea</taxon>
        <taxon>Thermoproteota</taxon>
        <taxon>Thermoprotei</taxon>
        <taxon>Desulfurococcales</taxon>
        <taxon>Desulfurococcaceae</taxon>
        <taxon>Ignicoccus</taxon>
    </lineage>
</organism>
<reference evidence="2" key="1">
    <citation type="submission" date="2013-11" db="EMBL/GenBank/DDBJ databases">
        <title>Comparative genomics of Ignicoccus.</title>
        <authorList>
            <person name="Podar M."/>
        </authorList>
    </citation>
    <scope>NUCLEOTIDE SEQUENCE</scope>
    <source>
        <strain evidence="2">DSM 13166</strain>
    </source>
</reference>
<keyword evidence="3" id="KW-1185">Reference proteome</keyword>
<dbReference type="Pfam" id="PF02579">
    <property type="entry name" value="Nitro_FeMo-Co"/>
    <property type="match status" value="1"/>
</dbReference>
<gene>
    <name evidence="2" type="ORF">IPA_06180</name>
</gene>
<dbReference type="EMBL" id="CP006868">
    <property type="protein sequence ID" value="UXD22554.1"/>
    <property type="molecule type" value="Genomic_DNA"/>
</dbReference>
<proteinExistence type="predicted"/>
<evidence type="ECO:0000313" key="3">
    <source>
        <dbReference type="Proteomes" id="UP001063698"/>
    </source>
</evidence>